<comment type="subcellular location">
    <subcellularLocation>
        <location evidence="12">Cell membrane</location>
        <topology evidence="12">Multi-pass membrane protein</topology>
    </subcellularLocation>
    <subcellularLocation>
        <location evidence="1">Membrane</location>
        <topology evidence="1">Multi-pass membrane protein</topology>
    </subcellularLocation>
</comment>
<dbReference type="Proteomes" id="UP000294697">
    <property type="component" value="Unassembled WGS sequence"/>
</dbReference>
<keyword evidence="8 12" id="KW-0406">Ion transport</keyword>
<keyword evidence="12" id="KW-1003">Cell membrane</keyword>
<keyword evidence="6 12" id="KW-0375">Hydrogen ion transport</keyword>
<keyword evidence="10 12" id="KW-0472">Membrane</keyword>
<dbReference type="Gene3D" id="1.20.120.610">
    <property type="entry name" value="lithium bound rotor ring of v- atpase"/>
    <property type="match status" value="1"/>
</dbReference>
<comment type="caution">
    <text evidence="12">Lacks conserved residue(s) required for the propagation of feature annotation.</text>
</comment>
<keyword evidence="11 12" id="KW-0066">ATP synthesis</keyword>
<evidence type="ECO:0000256" key="5">
    <source>
        <dbReference type="ARBA" id="ARBA00022692"/>
    </source>
</evidence>
<keyword evidence="4 12" id="KW-0138">CF(0)</keyword>
<evidence type="ECO:0000259" key="13">
    <source>
        <dbReference type="Pfam" id="PF00137"/>
    </source>
</evidence>
<evidence type="ECO:0000256" key="7">
    <source>
        <dbReference type="ARBA" id="ARBA00022989"/>
    </source>
</evidence>
<dbReference type="InterPro" id="IPR035921">
    <property type="entry name" value="F/V-ATP_Csub_sf"/>
</dbReference>
<dbReference type="GO" id="GO:0005886">
    <property type="term" value="C:plasma membrane"/>
    <property type="evidence" value="ECO:0007669"/>
    <property type="project" value="UniProtKB-SubCell"/>
</dbReference>
<dbReference type="GO" id="GO:0008289">
    <property type="term" value="F:lipid binding"/>
    <property type="evidence" value="ECO:0007669"/>
    <property type="project" value="UniProtKB-KW"/>
</dbReference>
<organism evidence="14 15">
    <name type="scientific">Halanaerobium saccharolyticum</name>
    <dbReference type="NCBI Taxonomy" id="43595"/>
    <lineage>
        <taxon>Bacteria</taxon>
        <taxon>Bacillati</taxon>
        <taxon>Bacillota</taxon>
        <taxon>Clostridia</taxon>
        <taxon>Halanaerobiales</taxon>
        <taxon>Halanaerobiaceae</taxon>
        <taxon>Halanaerobium</taxon>
    </lineage>
</organism>
<evidence type="ECO:0000256" key="3">
    <source>
        <dbReference type="ARBA" id="ARBA00022448"/>
    </source>
</evidence>
<evidence type="ECO:0000313" key="14">
    <source>
        <dbReference type="EMBL" id="TDW07384.1"/>
    </source>
</evidence>
<feature type="domain" description="V-ATPase proteolipid subunit C-like" evidence="13">
    <location>
        <begin position="19"/>
        <end position="81"/>
    </location>
</feature>
<evidence type="ECO:0000256" key="9">
    <source>
        <dbReference type="ARBA" id="ARBA00023121"/>
    </source>
</evidence>
<dbReference type="OrthoDB" id="9810379at2"/>
<dbReference type="GO" id="GO:0045259">
    <property type="term" value="C:proton-transporting ATP synthase complex"/>
    <property type="evidence" value="ECO:0007669"/>
    <property type="project" value="UniProtKB-KW"/>
</dbReference>
<keyword evidence="5 12" id="KW-0812">Transmembrane</keyword>
<dbReference type="NCBIfam" id="TIGR01260">
    <property type="entry name" value="ATP_synt_c"/>
    <property type="match status" value="1"/>
</dbReference>
<dbReference type="EMBL" id="SODA01000002">
    <property type="protein sequence ID" value="TDW07384.1"/>
    <property type="molecule type" value="Genomic_DNA"/>
</dbReference>
<protein>
    <recommendedName>
        <fullName evidence="12">ATP synthase subunit c</fullName>
    </recommendedName>
    <alternativeName>
        <fullName evidence="12">ATP synthase F(0) sector subunit c</fullName>
    </alternativeName>
    <alternativeName>
        <fullName evidence="12">F-type ATPase subunit c</fullName>
        <shortName evidence="12">F-ATPase subunit c</shortName>
    </alternativeName>
    <alternativeName>
        <fullName evidence="12">Lipid-binding protein</fullName>
    </alternativeName>
</protein>
<dbReference type="InterPro" id="IPR005953">
    <property type="entry name" value="ATP_synth_csu_bac/chlpt"/>
</dbReference>
<evidence type="ECO:0000256" key="2">
    <source>
        <dbReference type="ARBA" id="ARBA00006704"/>
    </source>
</evidence>
<proteinExistence type="inferred from homology"/>
<dbReference type="CDD" id="cd18184">
    <property type="entry name" value="ATP-synt_Fo_c_NaATPase"/>
    <property type="match status" value="1"/>
</dbReference>
<dbReference type="InterPro" id="IPR002379">
    <property type="entry name" value="ATPase_proteolipid_c-like_dom"/>
</dbReference>
<dbReference type="HAMAP" id="MF_01396">
    <property type="entry name" value="ATP_synth_c_bact"/>
    <property type="match status" value="1"/>
</dbReference>
<dbReference type="RefSeq" id="WP_111571777.1">
    <property type="nucleotide sequence ID" value="NZ_QLME01000006.1"/>
</dbReference>
<evidence type="ECO:0000313" key="15">
    <source>
        <dbReference type="Proteomes" id="UP000294697"/>
    </source>
</evidence>
<sequence length="85" mass="8559">MIEFSPEVASTVITTVSYIAAGAAMIAGVGPGVGMGFAAGKATSAVRRQPEARGPIITTMLLGQVISASTGIYSLVIAIFLIFGI</sequence>
<dbReference type="GO" id="GO:0033177">
    <property type="term" value="C:proton-transporting two-sector ATPase complex, proton-transporting domain"/>
    <property type="evidence" value="ECO:0007669"/>
    <property type="project" value="InterPro"/>
</dbReference>
<evidence type="ECO:0000256" key="12">
    <source>
        <dbReference type="HAMAP-Rule" id="MF_01396"/>
    </source>
</evidence>
<gene>
    <name evidence="12" type="primary">atpE</name>
    <name evidence="14" type="ORF">C8C77_102186</name>
</gene>
<evidence type="ECO:0000256" key="11">
    <source>
        <dbReference type="ARBA" id="ARBA00023310"/>
    </source>
</evidence>
<dbReference type="PRINTS" id="PR00124">
    <property type="entry name" value="ATPASEC"/>
</dbReference>
<comment type="similarity">
    <text evidence="2 12">Belongs to the ATPase C chain family.</text>
</comment>
<evidence type="ECO:0000256" key="10">
    <source>
        <dbReference type="ARBA" id="ARBA00023136"/>
    </source>
</evidence>
<comment type="function">
    <text evidence="12">F(1)F(0) ATP synthase produces ATP from ADP in the presence of a proton or sodium gradient. F-type ATPases consist of two structural domains, F(1) containing the extramembraneous catalytic core and F(0) containing the membrane proton channel, linked together by a central stalk and a peripheral stalk. During catalysis, ATP synthesis in the catalytic domain of F(1) is coupled via a rotary mechanism of the central stalk subunits to proton translocation.</text>
</comment>
<keyword evidence="7 12" id="KW-1133">Transmembrane helix</keyword>
<comment type="caution">
    <text evidence="14">The sequence shown here is derived from an EMBL/GenBank/DDBJ whole genome shotgun (WGS) entry which is preliminary data.</text>
</comment>
<dbReference type="Pfam" id="PF00137">
    <property type="entry name" value="ATP-synt_C"/>
    <property type="match status" value="1"/>
</dbReference>
<feature type="transmembrane region" description="Helical" evidence="12">
    <location>
        <begin position="61"/>
        <end position="83"/>
    </location>
</feature>
<evidence type="ECO:0000256" key="1">
    <source>
        <dbReference type="ARBA" id="ARBA00004141"/>
    </source>
</evidence>
<keyword evidence="3 12" id="KW-0813">Transport</keyword>
<dbReference type="SUPFAM" id="SSF81333">
    <property type="entry name" value="F1F0 ATP synthase subunit C"/>
    <property type="match status" value="1"/>
</dbReference>
<keyword evidence="9 12" id="KW-0446">Lipid-binding</keyword>
<feature type="transmembrane region" description="Helical" evidence="12">
    <location>
        <begin position="16"/>
        <end position="40"/>
    </location>
</feature>
<accession>A0A4V3G615</accession>
<name>A0A4V3G615_9FIRM</name>
<dbReference type="InterPro" id="IPR000454">
    <property type="entry name" value="ATP_synth_F0_csu"/>
</dbReference>
<dbReference type="AlphaFoldDB" id="A0A4V3G615"/>
<evidence type="ECO:0000256" key="8">
    <source>
        <dbReference type="ARBA" id="ARBA00023065"/>
    </source>
</evidence>
<evidence type="ECO:0000256" key="6">
    <source>
        <dbReference type="ARBA" id="ARBA00022781"/>
    </source>
</evidence>
<dbReference type="GO" id="GO:0046933">
    <property type="term" value="F:proton-transporting ATP synthase activity, rotational mechanism"/>
    <property type="evidence" value="ECO:0007669"/>
    <property type="project" value="UniProtKB-UniRule"/>
</dbReference>
<evidence type="ECO:0000256" key="4">
    <source>
        <dbReference type="ARBA" id="ARBA00022547"/>
    </source>
</evidence>
<comment type="function">
    <text evidence="12">Key component of the F(0) channel; it plays a direct role in translocation across the membrane. A homomeric c-ring of between 10-14 subunits forms the central stalk rotor element with the F(1) delta and epsilon subunits.</text>
</comment>
<reference evidence="14 15" key="1">
    <citation type="submission" date="2019-03" db="EMBL/GenBank/DDBJ databases">
        <title>Subsurface microbial communities from deep shales in Ohio and West Virginia, USA.</title>
        <authorList>
            <person name="Wrighton K."/>
        </authorList>
    </citation>
    <scope>NUCLEOTIDE SEQUENCE [LARGE SCALE GENOMIC DNA]</scope>
    <source>
        <strain evidence="14 15">MSL9.2</strain>
    </source>
</reference>